<keyword evidence="1" id="KW-1133">Transmembrane helix</keyword>
<gene>
    <name evidence="2" type="ORF">BDQ12DRAFT_690622</name>
</gene>
<evidence type="ECO:0000256" key="1">
    <source>
        <dbReference type="SAM" id="Phobius"/>
    </source>
</evidence>
<keyword evidence="1" id="KW-0472">Membrane</keyword>
<protein>
    <submittedName>
        <fullName evidence="2">Uncharacterized protein</fullName>
    </submittedName>
</protein>
<name>A0A5C3LNB6_9AGAR</name>
<organism evidence="2 3">
    <name type="scientific">Crucibulum laeve</name>
    <dbReference type="NCBI Taxonomy" id="68775"/>
    <lineage>
        <taxon>Eukaryota</taxon>
        <taxon>Fungi</taxon>
        <taxon>Dikarya</taxon>
        <taxon>Basidiomycota</taxon>
        <taxon>Agaricomycotina</taxon>
        <taxon>Agaricomycetes</taxon>
        <taxon>Agaricomycetidae</taxon>
        <taxon>Agaricales</taxon>
        <taxon>Agaricineae</taxon>
        <taxon>Nidulariaceae</taxon>
        <taxon>Crucibulum</taxon>
    </lineage>
</organism>
<dbReference type="Proteomes" id="UP000308652">
    <property type="component" value="Unassembled WGS sequence"/>
</dbReference>
<evidence type="ECO:0000313" key="2">
    <source>
        <dbReference type="EMBL" id="TFK33818.1"/>
    </source>
</evidence>
<sequence>MNVSPINASNDPYVYSTYVYFGGAVIASSAWLNSPSFRTPENLCLMKWVIPS</sequence>
<feature type="transmembrane region" description="Helical" evidence="1">
    <location>
        <begin position="12"/>
        <end position="32"/>
    </location>
</feature>
<reference evidence="2 3" key="1">
    <citation type="journal article" date="2019" name="Nat. Ecol. Evol.">
        <title>Megaphylogeny resolves global patterns of mushroom evolution.</title>
        <authorList>
            <person name="Varga T."/>
            <person name="Krizsan K."/>
            <person name="Foldi C."/>
            <person name="Dima B."/>
            <person name="Sanchez-Garcia M."/>
            <person name="Sanchez-Ramirez S."/>
            <person name="Szollosi G.J."/>
            <person name="Szarkandi J.G."/>
            <person name="Papp V."/>
            <person name="Albert L."/>
            <person name="Andreopoulos W."/>
            <person name="Angelini C."/>
            <person name="Antonin V."/>
            <person name="Barry K.W."/>
            <person name="Bougher N.L."/>
            <person name="Buchanan P."/>
            <person name="Buyck B."/>
            <person name="Bense V."/>
            <person name="Catcheside P."/>
            <person name="Chovatia M."/>
            <person name="Cooper J."/>
            <person name="Damon W."/>
            <person name="Desjardin D."/>
            <person name="Finy P."/>
            <person name="Geml J."/>
            <person name="Haridas S."/>
            <person name="Hughes K."/>
            <person name="Justo A."/>
            <person name="Karasinski D."/>
            <person name="Kautmanova I."/>
            <person name="Kiss B."/>
            <person name="Kocsube S."/>
            <person name="Kotiranta H."/>
            <person name="LaButti K.M."/>
            <person name="Lechner B.E."/>
            <person name="Liimatainen K."/>
            <person name="Lipzen A."/>
            <person name="Lukacs Z."/>
            <person name="Mihaltcheva S."/>
            <person name="Morgado L.N."/>
            <person name="Niskanen T."/>
            <person name="Noordeloos M.E."/>
            <person name="Ohm R.A."/>
            <person name="Ortiz-Santana B."/>
            <person name="Ovrebo C."/>
            <person name="Racz N."/>
            <person name="Riley R."/>
            <person name="Savchenko A."/>
            <person name="Shiryaev A."/>
            <person name="Soop K."/>
            <person name="Spirin V."/>
            <person name="Szebenyi C."/>
            <person name="Tomsovsky M."/>
            <person name="Tulloss R.E."/>
            <person name="Uehling J."/>
            <person name="Grigoriev I.V."/>
            <person name="Vagvolgyi C."/>
            <person name="Papp T."/>
            <person name="Martin F.M."/>
            <person name="Miettinen O."/>
            <person name="Hibbett D.S."/>
            <person name="Nagy L.G."/>
        </authorList>
    </citation>
    <scope>NUCLEOTIDE SEQUENCE [LARGE SCALE GENOMIC DNA]</scope>
    <source>
        <strain evidence="2 3">CBS 166.37</strain>
    </source>
</reference>
<accession>A0A5C3LNB6</accession>
<keyword evidence="1" id="KW-0812">Transmembrane</keyword>
<evidence type="ECO:0000313" key="3">
    <source>
        <dbReference type="Proteomes" id="UP000308652"/>
    </source>
</evidence>
<proteinExistence type="predicted"/>
<keyword evidence="3" id="KW-1185">Reference proteome</keyword>
<dbReference type="EMBL" id="ML213641">
    <property type="protein sequence ID" value="TFK33818.1"/>
    <property type="molecule type" value="Genomic_DNA"/>
</dbReference>
<dbReference type="AlphaFoldDB" id="A0A5C3LNB6"/>